<evidence type="ECO:0000313" key="4">
    <source>
        <dbReference type="EMBL" id="KAG6375336.1"/>
    </source>
</evidence>
<name>A0A8I3AA48_9AGAM</name>
<feature type="repeat" description="ANK" evidence="3">
    <location>
        <begin position="468"/>
        <end position="500"/>
    </location>
</feature>
<dbReference type="PANTHER" id="PTHR24198">
    <property type="entry name" value="ANKYRIN REPEAT AND PROTEIN KINASE DOMAIN-CONTAINING PROTEIN"/>
    <property type="match status" value="1"/>
</dbReference>
<comment type="caution">
    <text evidence="4">The sequence shown here is derived from an EMBL/GenBank/DDBJ whole genome shotgun (WGS) entry which is preliminary data.</text>
</comment>
<dbReference type="OrthoDB" id="2647035at2759"/>
<dbReference type="SMART" id="SM00248">
    <property type="entry name" value="ANK"/>
    <property type="match status" value="8"/>
</dbReference>
<dbReference type="Pfam" id="PF12796">
    <property type="entry name" value="Ank_2"/>
    <property type="match status" value="2"/>
</dbReference>
<evidence type="ECO:0000256" key="1">
    <source>
        <dbReference type="ARBA" id="ARBA00022737"/>
    </source>
</evidence>
<dbReference type="Proteomes" id="UP000683000">
    <property type="component" value="Unassembled WGS sequence"/>
</dbReference>
<dbReference type="InterPro" id="IPR036770">
    <property type="entry name" value="Ankyrin_rpt-contain_sf"/>
</dbReference>
<dbReference type="PANTHER" id="PTHR24198:SF165">
    <property type="entry name" value="ANKYRIN REPEAT-CONTAINING PROTEIN-RELATED"/>
    <property type="match status" value="1"/>
</dbReference>
<dbReference type="PRINTS" id="PR01415">
    <property type="entry name" value="ANKYRIN"/>
</dbReference>
<accession>A0A8I3AA48</accession>
<dbReference type="EMBL" id="JAGFBS010000015">
    <property type="protein sequence ID" value="KAG6375336.1"/>
    <property type="molecule type" value="Genomic_DNA"/>
</dbReference>
<evidence type="ECO:0000313" key="5">
    <source>
        <dbReference type="Proteomes" id="UP000683000"/>
    </source>
</evidence>
<proteinExistence type="predicted"/>
<evidence type="ECO:0000256" key="3">
    <source>
        <dbReference type="PROSITE-ProRule" id="PRU00023"/>
    </source>
</evidence>
<protein>
    <submittedName>
        <fullName evidence="4">Ankyrin repeat-containing domain protein</fullName>
    </submittedName>
</protein>
<dbReference type="SUPFAM" id="SSF48403">
    <property type="entry name" value="Ankyrin repeat"/>
    <property type="match status" value="2"/>
</dbReference>
<dbReference type="Gene3D" id="1.25.40.20">
    <property type="entry name" value="Ankyrin repeat-containing domain"/>
    <property type="match status" value="4"/>
</dbReference>
<dbReference type="Pfam" id="PF00023">
    <property type="entry name" value="Ank"/>
    <property type="match status" value="1"/>
</dbReference>
<dbReference type="AlphaFoldDB" id="A0A8I3AA48"/>
<keyword evidence="1" id="KW-0677">Repeat</keyword>
<feature type="repeat" description="ANK" evidence="3">
    <location>
        <begin position="118"/>
        <end position="146"/>
    </location>
</feature>
<evidence type="ECO:0000256" key="2">
    <source>
        <dbReference type="ARBA" id="ARBA00023043"/>
    </source>
</evidence>
<dbReference type="PROSITE" id="PS50088">
    <property type="entry name" value="ANK_REPEAT"/>
    <property type="match status" value="3"/>
</dbReference>
<keyword evidence="2 3" id="KW-0040">ANK repeat</keyword>
<organism evidence="4 5">
    <name type="scientific">Boletus reticuloceps</name>
    <dbReference type="NCBI Taxonomy" id="495285"/>
    <lineage>
        <taxon>Eukaryota</taxon>
        <taxon>Fungi</taxon>
        <taxon>Dikarya</taxon>
        <taxon>Basidiomycota</taxon>
        <taxon>Agaricomycotina</taxon>
        <taxon>Agaricomycetes</taxon>
        <taxon>Agaricomycetidae</taxon>
        <taxon>Boletales</taxon>
        <taxon>Boletineae</taxon>
        <taxon>Boletaceae</taxon>
        <taxon>Boletoideae</taxon>
        <taxon>Boletus</taxon>
    </lineage>
</organism>
<reference evidence="4" key="1">
    <citation type="submission" date="2021-03" db="EMBL/GenBank/DDBJ databases">
        <title>Evolutionary innovations through gain and loss of genes in the ectomycorrhizal Boletales.</title>
        <authorList>
            <person name="Wu G."/>
            <person name="Miyauchi S."/>
            <person name="Morin E."/>
            <person name="Yang Z.-L."/>
            <person name="Xu J."/>
            <person name="Martin F.M."/>
        </authorList>
    </citation>
    <scope>NUCLEOTIDE SEQUENCE</scope>
    <source>
        <strain evidence="4">BR01</strain>
    </source>
</reference>
<feature type="repeat" description="ANK" evidence="3">
    <location>
        <begin position="332"/>
        <end position="368"/>
    </location>
</feature>
<keyword evidence="5" id="KW-1185">Reference proteome</keyword>
<gene>
    <name evidence="4" type="ORF">JVT61DRAFT_3566</name>
</gene>
<dbReference type="InterPro" id="IPR002110">
    <property type="entry name" value="Ankyrin_rpt"/>
</dbReference>
<dbReference type="PROSITE" id="PS50297">
    <property type="entry name" value="ANK_REP_REGION"/>
    <property type="match status" value="3"/>
</dbReference>
<sequence length="723" mass="80258">MKECRYRSSNTTWERDLVVTTSCTSRPLLKYVLSDGFSHLTHLGAANAGIFKDIEMLQEDIYRHNLQWERMCKLVPSTRSGIPWPTSDHDLMMYILVGFASDALFHTFIDRSARTLKEGTNPLVYAAHFGKTDHAKALILRGANVNHWGLAVDEMGADDSDENDTDMDGLDGDDVDSDTSIADCSDARKVMPIQAAVDHWHTEMLDLLLAHGSTIPDRLLTRVLSVQPHRFPLYIIRRLLQTAEFITWAATPWDNRRLLEAVFDDEDSYEQINGGDELELVTMGLVQAGCAETLLLNAVEMGCIPVIRTLVSMNTSSSPDTLHATVDAFADNGDTPLHMAMRLSNENQCLIITKLLVEAGCNPCELDADDKPPMYAAVARGFVSVVEYLLSRDVPLPPRILFAAFQTIVGRRVEVIRLLVSKGDVHVLNPDGDTLLHTNVQSLDRPVCLEIAEILIDAGCNPLAHNLRGETPLHIAAKQGYHEIVNYLTLFSSSSDISSLLEGDFTEQTVTLRSLIGNTGGFHLSSEWEAKLIQLVRQFLYNQDKCLEWAKVFVGVAGDIFARSSGSATLLDLVVKQGFSEVVEYLISQAVRLPSAILFTALRYQVWMIPLLIRKGADVQVRDENKDTDTLLHVAMSKLRGDGCLKITQTLAEAGCDPFARDTTNKDPSYIAVSRAPPSVVEYLLLYALKQVSLPPNSLFTVFQRWGKQSIISSLQDHDSDIS</sequence>